<dbReference type="InterPro" id="IPR016064">
    <property type="entry name" value="NAD/diacylglycerol_kinase_sf"/>
</dbReference>
<keyword evidence="10" id="KW-0443">Lipid metabolism</keyword>
<dbReference type="GO" id="GO:0005524">
    <property type="term" value="F:ATP binding"/>
    <property type="evidence" value="ECO:0007669"/>
    <property type="project" value="UniProtKB-KW"/>
</dbReference>
<evidence type="ECO:0000256" key="10">
    <source>
        <dbReference type="ARBA" id="ARBA00023098"/>
    </source>
</evidence>
<keyword evidence="5" id="KW-0479">Metal-binding</keyword>
<keyword evidence="6" id="KW-0547">Nucleotide-binding</keyword>
<keyword evidence="11" id="KW-0594">Phospholipid biosynthesis</keyword>
<keyword evidence="15" id="KW-1185">Reference proteome</keyword>
<dbReference type="InterPro" id="IPR001206">
    <property type="entry name" value="Diacylglycerol_kinase_cat_dom"/>
</dbReference>
<evidence type="ECO:0000256" key="8">
    <source>
        <dbReference type="ARBA" id="ARBA00022840"/>
    </source>
</evidence>
<dbReference type="Proteomes" id="UP000186795">
    <property type="component" value="Unassembled WGS sequence"/>
</dbReference>
<evidence type="ECO:0000256" key="5">
    <source>
        <dbReference type="ARBA" id="ARBA00022723"/>
    </source>
</evidence>
<keyword evidence="9" id="KW-0460">Magnesium</keyword>
<evidence type="ECO:0000313" key="15">
    <source>
        <dbReference type="Proteomes" id="UP000186795"/>
    </source>
</evidence>
<dbReference type="InterPro" id="IPR005218">
    <property type="entry name" value="Diacylglycerol/lipid_kinase"/>
</dbReference>
<evidence type="ECO:0000256" key="9">
    <source>
        <dbReference type="ARBA" id="ARBA00022842"/>
    </source>
</evidence>
<dbReference type="Gene3D" id="3.40.50.10330">
    <property type="entry name" value="Probable inorganic polyphosphate/atp-NAD kinase, domain 1"/>
    <property type="match status" value="1"/>
</dbReference>
<keyword evidence="4" id="KW-0808">Transferase</keyword>
<dbReference type="InterPro" id="IPR017438">
    <property type="entry name" value="ATP-NAD_kinase_N"/>
</dbReference>
<comment type="cofactor">
    <cofactor evidence="1">
        <name>Mg(2+)</name>
        <dbReference type="ChEBI" id="CHEBI:18420"/>
    </cofactor>
</comment>
<evidence type="ECO:0000256" key="1">
    <source>
        <dbReference type="ARBA" id="ARBA00001946"/>
    </source>
</evidence>
<evidence type="ECO:0000256" key="3">
    <source>
        <dbReference type="ARBA" id="ARBA00022516"/>
    </source>
</evidence>
<dbReference type="NCBIfam" id="TIGR00147">
    <property type="entry name" value="YegS/Rv2252/BmrU family lipid kinase"/>
    <property type="match status" value="1"/>
</dbReference>
<reference evidence="15" key="1">
    <citation type="submission" date="2017-01" db="EMBL/GenBank/DDBJ databases">
        <authorList>
            <person name="Varghese N."/>
            <person name="Submissions S."/>
        </authorList>
    </citation>
    <scope>NUCLEOTIDE SEQUENCE [LARGE SCALE GENOMIC DNA]</scope>
    <source>
        <strain evidence="15">DSM 45196</strain>
    </source>
</reference>
<dbReference type="InterPro" id="IPR045540">
    <property type="entry name" value="YegS/DAGK_C"/>
</dbReference>
<dbReference type="GO" id="GO:0008654">
    <property type="term" value="P:phospholipid biosynthetic process"/>
    <property type="evidence" value="ECO:0007669"/>
    <property type="project" value="UniProtKB-KW"/>
</dbReference>
<dbReference type="SMART" id="SM00046">
    <property type="entry name" value="DAGKc"/>
    <property type="match status" value="1"/>
</dbReference>
<accession>A0A1N7IMU3</accession>
<organism evidence="14 15">
    <name type="scientific">Kroppenstedtia eburnea</name>
    <dbReference type="NCBI Taxonomy" id="714067"/>
    <lineage>
        <taxon>Bacteria</taxon>
        <taxon>Bacillati</taxon>
        <taxon>Bacillota</taxon>
        <taxon>Bacilli</taxon>
        <taxon>Bacillales</taxon>
        <taxon>Thermoactinomycetaceae</taxon>
        <taxon>Kroppenstedtia</taxon>
    </lineage>
</organism>
<evidence type="ECO:0000256" key="4">
    <source>
        <dbReference type="ARBA" id="ARBA00022679"/>
    </source>
</evidence>
<dbReference type="Pfam" id="PF00781">
    <property type="entry name" value="DAGK_cat"/>
    <property type="match status" value="1"/>
</dbReference>
<keyword evidence="3" id="KW-0444">Lipid biosynthesis</keyword>
<feature type="domain" description="DAGKc" evidence="13">
    <location>
        <begin position="1"/>
        <end position="127"/>
    </location>
</feature>
<dbReference type="RefSeq" id="WP_009708419.1">
    <property type="nucleotide sequence ID" value="NZ_CP048103.1"/>
</dbReference>
<dbReference type="GO" id="GO:0005886">
    <property type="term" value="C:plasma membrane"/>
    <property type="evidence" value="ECO:0007669"/>
    <property type="project" value="TreeGrafter"/>
</dbReference>
<dbReference type="PROSITE" id="PS50146">
    <property type="entry name" value="DAGK"/>
    <property type="match status" value="1"/>
</dbReference>
<dbReference type="OrthoDB" id="9786026at2"/>
<dbReference type="GO" id="GO:0046872">
    <property type="term" value="F:metal ion binding"/>
    <property type="evidence" value="ECO:0007669"/>
    <property type="project" value="UniProtKB-KW"/>
</dbReference>
<gene>
    <name evidence="14" type="ORF">SAMN05421790_101122</name>
</gene>
<evidence type="ECO:0000313" key="14">
    <source>
        <dbReference type="EMBL" id="SIS38395.1"/>
    </source>
</evidence>
<keyword evidence="8" id="KW-0067">ATP-binding</keyword>
<name>A0A1N7IMU3_9BACL</name>
<dbReference type="SUPFAM" id="SSF111331">
    <property type="entry name" value="NAD kinase/diacylglycerol kinase-like"/>
    <property type="match status" value="1"/>
</dbReference>
<evidence type="ECO:0000256" key="2">
    <source>
        <dbReference type="ARBA" id="ARBA00005983"/>
    </source>
</evidence>
<dbReference type="Gene3D" id="2.60.200.40">
    <property type="match status" value="1"/>
</dbReference>
<keyword evidence="12" id="KW-1208">Phospholipid metabolism</keyword>
<evidence type="ECO:0000259" key="13">
    <source>
        <dbReference type="PROSITE" id="PS50146"/>
    </source>
</evidence>
<dbReference type="GO" id="GO:0016301">
    <property type="term" value="F:kinase activity"/>
    <property type="evidence" value="ECO:0007669"/>
    <property type="project" value="UniProtKB-KW"/>
</dbReference>
<dbReference type="InterPro" id="IPR050187">
    <property type="entry name" value="Lipid_Phosphate_FormReg"/>
</dbReference>
<evidence type="ECO:0000256" key="7">
    <source>
        <dbReference type="ARBA" id="ARBA00022777"/>
    </source>
</evidence>
<evidence type="ECO:0000256" key="11">
    <source>
        <dbReference type="ARBA" id="ARBA00023209"/>
    </source>
</evidence>
<protein>
    <submittedName>
        <fullName evidence="14">Lipid kinase, YegS/Rv2252/BmrU family</fullName>
    </submittedName>
</protein>
<proteinExistence type="inferred from homology"/>
<dbReference type="PANTHER" id="PTHR12358:SF106">
    <property type="entry name" value="LIPID KINASE YEGS"/>
    <property type="match status" value="1"/>
</dbReference>
<keyword evidence="7 14" id="KW-0418">Kinase</keyword>
<sequence length="289" mass="31511">MYVFIVNPVSGNGRGRRVWSRVEGWLMRYQTPYQVHFTNAPGQAVELARSMIGRDIQAVVAVGGDGTVHEVGNALVDTGIPLGYIPAGSGNDFAQAQGIPLHPKQALHRVLRNQMKQMDTARIGARSLIGFGGIGFDGQVAKAVNQSSFSRRLGRFAYLLGFLQTLKQYRPARVTLTTDGMEQVFEQVWLVAICNQPNYGGGMQICPGARHDDGLLNLCCVHGLSKGGLIKLFPSVYKGRHTSHPSVLLLKGRRITLRSDPPLVIHTDGEIIGETPLSIEIHPRSLAVL</sequence>
<dbReference type="EMBL" id="FTOD01000001">
    <property type="protein sequence ID" value="SIS38395.1"/>
    <property type="molecule type" value="Genomic_DNA"/>
</dbReference>
<evidence type="ECO:0000256" key="6">
    <source>
        <dbReference type="ARBA" id="ARBA00022741"/>
    </source>
</evidence>
<evidence type="ECO:0000256" key="12">
    <source>
        <dbReference type="ARBA" id="ARBA00023264"/>
    </source>
</evidence>
<dbReference type="AlphaFoldDB" id="A0A1N7IMU3"/>
<dbReference type="PANTHER" id="PTHR12358">
    <property type="entry name" value="SPHINGOSINE KINASE"/>
    <property type="match status" value="1"/>
</dbReference>
<dbReference type="Pfam" id="PF19279">
    <property type="entry name" value="YegS_C"/>
    <property type="match status" value="1"/>
</dbReference>
<comment type="similarity">
    <text evidence="2">Belongs to the diacylglycerol/lipid kinase family.</text>
</comment>